<feature type="non-terminal residue" evidence="2">
    <location>
        <position position="45"/>
    </location>
</feature>
<evidence type="ECO:0000259" key="1">
    <source>
        <dbReference type="PROSITE" id="PS50060"/>
    </source>
</evidence>
<comment type="caution">
    <text evidence="2">The sequence shown here is derived from an EMBL/GenBank/DDBJ whole genome shotgun (WGS) entry which is preliminary data.</text>
</comment>
<name>A0A8S3A5Y5_9BILA</name>
<evidence type="ECO:0000313" key="3">
    <source>
        <dbReference type="Proteomes" id="UP000681722"/>
    </source>
</evidence>
<dbReference type="InterPro" id="IPR000998">
    <property type="entry name" value="MAM_dom"/>
</dbReference>
<protein>
    <recommendedName>
        <fullName evidence="1">MAM domain-containing protein</fullName>
    </recommendedName>
</protein>
<dbReference type="GO" id="GO:0016020">
    <property type="term" value="C:membrane"/>
    <property type="evidence" value="ECO:0007669"/>
    <property type="project" value="InterPro"/>
</dbReference>
<dbReference type="Proteomes" id="UP000681722">
    <property type="component" value="Unassembled WGS sequence"/>
</dbReference>
<accession>A0A8S3A5Y5</accession>
<dbReference type="AlphaFoldDB" id="A0A8S3A5Y5"/>
<feature type="domain" description="MAM" evidence="1">
    <location>
        <begin position="21"/>
        <end position="45"/>
    </location>
</feature>
<reference evidence="2" key="1">
    <citation type="submission" date="2021-02" db="EMBL/GenBank/DDBJ databases">
        <authorList>
            <person name="Nowell W R."/>
        </authorList>
    </citation>
    <scope>NUCLEOTIDE SEQUENCE</scope>
</reference>
<dbReference type="PROSITE" id="PS50060">
    <property type="entry name" value="MAM_2"/>
    <property type="match status" value="1"/>
</dbReference>
<organism evidence="2 3">
    <name type="scientific">Didymodactylos carnosus</name>
    <dbReference type="NCBI Taxonomy" id="1234261"/>
    <lineage>
        <taxon>Eukaryota</taxon>
        <taxon>Metazoa</taxon>
        <taxon>Spiralia</taxon>
        <taxon>Gnathifera</taxon>
        <taxon>Rotifera</taxon>
        <taxon>Eurotatoria</taxon>
        <taxon>Bdelloidea</taxon>
        <taxon>Philodinida</taxon>
        <taxon>Philodinidae</taxon>
        <taxon>Didymodactylos</taxon>
    </lineage>
</organism>
<evidence type="ECO:0000313" key="2">
    <source>
        <dbReference type="EMBL" id="CAF4702142.1"/>
    </source>
</evidence>
<sequence>MTADTAVDDLAVNVGACPSTTMCDFESADQCGYVNDPSNNVDWIR</sequence>
<dbReference type="EMBL" id="CAJOBC010163005">
    <property type="protein sequence ID" value="CAF4702142.1"/>
    <property type="molecule type" value="Genomic_DNA"/>
</dbReference>
<gene>
    <name evidence="2" type="ORF">SRO942_LOCUS51432</name>
</gene>
<proteinExistence type="predicted"/>